<dbReference type="Proteomes" id="UP000005025">
    <property type="component" value="Unassembled WGS sequence"/>
</dbReference>
<feature type="region of interest" description="Disordered" evidence="1">
    <location>
        <begin position="329"/>
        <end position="376"/>
    </location>
</feature>
<evidence type="ECO:0000313" key="4">
    <source>
        <dbReference type="Proteomes" id="UP000005025"/>
    </source>
</evidence>
<evidence type="ECO:0000313" key="3">
    <source>
        <dbReference type="EMBL" id="EHO54606.1"/>
    </source>
</evidence>
<dbReference type="STRING" id="797516.HMPREF9104_00053"/>
<organism evidence="3 4">
    <name type="scientific">Lentilactobacillus kisonensis F0435</name>
    <dbReference type="NCBI Taxonomy" id="797516"/>
    <lineage>
        <taxon>Bacteria</taxon>
        <taxon>Bacillati</taxon>
        <taxon>Bacillota</taxon>
        <taxon>Bacilli</taxon>
        <taxon>Lactobacillales</taxon>
        <taxon>Lactobacillaceae</taxon>
        <taxon>Lentilactobacillus</taxon>
    </lineage>
</organism>
<gene>
    <name evidence="3" type="ORF">HMPREF9104_00053</name>
</gene>
<proteinExistence type="predicted"/>
<evidence type="ECO:0000259" key="2">
    <source>
        <dbReference type="Pfam" id="PF19087"/>
    </source>
</evidence>
<accession>H1LBU4</accession>
<evidence type="ECO:0000256" key="1">
    <source>
        <dbReference type="SAM" id="MobiDB-lite"/>
    </source>
</evidence>
<sequence>MHSINIDKYKDLVVHYTVKNETGTTQPVELFLTLPMFNNSQIPASLTFDPSRADQLTVSTKDNTGGGTFNTLYSYEPGAYQLNRDDSKSMLAVLAAPQLGEAGNLLNNASLSVSVPLKLIKDYDFNSSIPSAVPAAGVADQLYYPPLFKDFQSRAIWVKPYKSPLVSDFISANYDSLVGVDKYNGIVKLLKDNTGENSLKYTIPIEEPDHSKATVDAITPTNEPGQYTVTYTYDGVTKSVTATTTDKSYIDAHDFMVNYRSDWKAEQFAGITTLKDSNGNSVTPVSSNVTVTIKDSQGNSVNDVNTNNAGAVYDVTYKSNGASKTIKVTVGQNSPTPTPVVPNNDNHSSTNTTTPTAPTTNSTSGSTTTTKPAIPNNTAKKGAAVYATKKIYLYRQATFKKVQRIATYPKGKRVNRPMFVVTDYARSKGGTLRYKVRDVNHHSKTAGKVGYITANNKYVVPVYYASMPKNKKVTIISKKGVNAYRNVNLTKKVKHYKKGAHLKVKKIVKHNLTSRYVLSNGDYMTGNKKLVIQGNY</sequence>
<comment type="caution">
    <text evidence="3">The sequence shown here is derived from an EMBL/GenBank/DDBJ whole genome shotgun (WGS) entry which is preliminary data.</text>
</comment>
<dbReference type="PATRIC" id="fig|797516.3.peg.48"/>
<reference evidence="3 4" key="1">
    <citation type="submission" date="2011-09" db="EMBL/GenBank/DDBJ databases">
        <authorList>
            <person name="Weinstock G."/>
            <person name="Sodergren E."/>
            <person name="Clifton S."/>
            <person name="Fulton L."/>
            <person name="Fulton B."/>
            <person name="Courtney L."/>
            <person name="Fronick C."/>
            <person name="Harrison M."/>
            <person name="Strong C."/>
            <person name="Farmer C."/>
            <person name="Delahaunty K."/>
            <person name="Markovic C."/>
            <person name="Hall O."/>
            <person name="Minx P."/>
            <person name="Tomlinson C."/>
            <person name="Mitreva M."/>
            <person name="Hou S."/>
            <person name="Chen J."/>
            <person name="Wollam A."/>
            <person name="Pepin K.H."/>
            <person name="Johnson M."/>
            <person name="Bhonagiri V."/>
            <person name="Zhang X."/>
            <person name="Suruliraj S."/>
            <person name="Warren W."/>
            <person name="Chinwalla A."/>
            <person name="Mardis E.R."/>
            <person name="Wilson R.K."/>
        </authorList>
    </citation>
    <scope>NUCLEOTIDE SEQUENCE [LARGE SCALE GENOMIC DNA]</scope>
    <source>
        <strain evidence="3 4">F0435</strain>
    </source>
</reference>
<dbReference type="AlphaFoldDB" id="H1LBU4"/>
<feature type="compositionally biased region" description="Low complexity" evidence="1">
    <location>
        <begin position="341"/>
        <end position="370"/>
    </location>
</feature>
<feature type="domain" description="DUF5776" evidence="2">
    <location>
        <begin position="463"/>
        <end position="531"/>
    </location>
</feature>
<dbReference type="Pfam" id="PF19087">
    <property type="entry name" value="DUF5776"/>
    <property type="match status" value="1"/>
</dbReference>
<name>H1LBU4_9LACO</name>
<dbReference type="InterPro" id="IPR044081">
    <property type="entry name" value="DUF5776"/>
</dbReference>
<dbReference type="EMBL" id="AGRJ01000007">
    <property type="protein sequence ID" value="EHO54606.1"/>
    <property type="molecule type" value="Genomic_DNA"/>
</dbReference>
<protein>
    <recommendedName>
        <fullName evidence="2">DUF5776 domain-containing protein</fullName>
    </recommendedName>
</protein>
<dbReference type="HOGENOM" id="CLU_466034_0_0_9"/>